<dbReference type="Proteomes" id="UP000799755">
    <property type="component" value="Unassembled WGS sequence"/>
</dbReference>
<sequence>MNSAPSLRPSFKTERSATKPFRATAPVTHHEATHQLPSLKVVLGGHTATSSVYSSSPPASCVYLGTPNSTPLRPDVPRNQYSASNSGSSSSAHSPTLNSPPSPPQPHQDSTPHFSFACDRSLDFPPHTFRKTTPSRRKASSSRSGSGYGSKEASRKRAATMAKCRMDESACRSALQDALLEANPNIPELAGWTRLKANNINASKTTKPPTFNKMDIFQTGTKVIRQDNVILGRMLRCLEEVGHTEMVEELREAIANRGC</sequence>
<proteinExistence type="predicted"/>
<organism evidence="1 2">
    <name type="scientific">Lindgomyces ingoldianus</name>
    <dbReference type="NCBI Taxonomy" id="673940"/>
    <lineage>
        <taxon>Eukaryota</taxon>
        <taxon>Fungi</taxon>
        <taxon>Dikarya</taxon>
        <taxon>Ascomycota</taxon>
        <taxon>Pezizomycotina</taxon>
        <taxon>Dothideomycetes</taxon>
        <taxon>Pleosporomycetidae</taxon>
        <taxon>Pleosporales</taxon>
        <taxon>Lindgomycetaceae</taxon>
        <taxon>Lindgomyces</taxon>
    </lineage>
</organism>
<accession>A0ACB6RDA7</accession>
<dbReference type="EMBL" id="MU003493">
    <property type="protein sequence ID" value="KAF2477268.1"/>
    <property type="molecule type" value="Genomic_DNA"/>
</dbReference>
<name>A0ACB6RDA7_9PLEO</name>
<evidence type="ECO:0000313" key="2">
    <source>
        <dbReference type="Proteomes" id="UP000799755"/>
    </source>
</evidence>
<protein>
    <submittedName>
        <fullName evidence="1">Uncharacterized protein</fullName>
    </submittedName>
</protein>
<reference evidence="1" key="1">
    <citation type="journal article" date="2020" name="Stud. Mycol.">
        <title>101 Dothideomycetes genomes: a test case for predicting lifestyles and emergence of pathogens.</title>
        <authorList>
            <person name="Haridas S."/>
            <person name="Albert R."/>
            <person name="Binder M."/>
            <person name="Bloem J."/>
            <person name="Labutti K."/>
            <person name="Salamov A."/>
            <person name="Andreopoulos B."/>
            <person name="Baker S."/>
            <person name="Barry K."/>
            <person name="Bills G."/>
            <person name="Bluhm B."/>
            <person name="Cannon C."/>
            <person name="Castanera R."/>
            <person name="Culley D."/>
            <person name="Daum C."/>
            <person name="Ezra D."/>
            <person name="Gonzalez J."/>
            <person name="Henrissat B."/>
            <person name="Kuo A."/>
            <person name="Liang C."/>
            <person name="Lipzen A."/>
            <person name="Lutzoni F."/>
            <person name="Magnuson J."/>
            <person name="Mondo S."/>
            <person name="Nolan M."/>
            <person name="Ohm R."/>
            <person name="Pangilinan J."/>
            <person name="Park H.-J."/>
            <person name="Ramirez L."/>
            <person name="Alfaro M."/>
            <person name="Sun H."/>
            <person name="Tritt A."/>
            <person name="Yoshinaga Y."/>
            <person name="Zwiers L.-H."/>
            <person name="Turgeon B."/>
            <person name="Goodwin S."/>
            <person name="Spatafora J."/>
            <person name="Crous P."/>
            <person name="Grigoriev I."/>
        </authorList>
    </citation>
    <scope>NUCLEOTIDE SEQUENCE</scope>
    <source>
        <strain evidence="1">ATCC 200398</strain>
    </source>
</reference>
<comment type="caution">
    <text evidence="1">The sequence shown here is derived from an EMBL/GenBank/DDBJ whole genome shotgun (WGS) entry which is preliminary data.</text>
</comment>
<gene>
    <name evidence="1" type="ORF">BDR25DRAFT_339222</name>
</gene>
<evidence type="ECO:0000313" key="1">
    <source>
        <dbReference type="EMBL" id="KAF2477268.1"/>
    </source>
</evidence>
<keyword evidence="2" id="KW-1185">Reference proteome</keyword>